<protein>
    <submittedName>
        <fullName evidence="2">Uncharacterized protein</fullName>
    </submittedName>
</protein>
<keyword evidence="1" id="KW-1133">Transmembrane helix</keyword>
<dbReference type="PANTHER" id="PTHR34201:SF1">
    <property type="entry name" value="GLYCINE-RICH PROTEIN"/>
    <property type="match status" value="1"/>
</dbReference>
<evidence type="ECO:0000256" key="1">
    <source>
        <dbReference type="SAM" id="Phobius"/>
    </source>
</evidence>
<dbReference type="Proteomes" id="UP000825935">
    <property type="component" value="Chromosome 26"/>
</dbReference>
<dbReference type="PANTHER" id="PTHR34201">
    <property type="entry name" value="GLYCINE-RICH PROTEIN"/>
    <property type="match status" value="1"/>
</dbReference>
<gene>
    <name evidence="2" type="ORF">KP509_26G004800</name>
</gene>
<dbReference type="OMA" id="TNEIDKW"/>
<accession>A0A8T2RJM7</accession>
<keyword evidence="1" id="KW-0472">Membrane</keyword>
<evidence type="ECO:0000313" key="2">
    <source>
        <dbReference type="EMBL" id="KAH7296024.1"/>
    </source>
</evidence>
<evidence type="ECO:0000313" key="3">
    <source>
        <dbReference type="Proteomes" id="UP000825935"/>
    </source>
</evidence>
<reference evidence="2" key="1">
    <citation type="submission" date="2021-08" db="EMBL/GenBank/DDBJ databases">
        <title>WGS assembly of Ceratopteris richardii.</title>
        <authorList>
            <person name="Marchant D.B."/>
            <person name="Chen G."/>
            <person name="Jenkins J."/>
            <person name="Shu S."/>
            <person name="Leebens-Mack J."/>
            <person name="Grimwood J."/>
            <person name="Schmutz J."/>
            <person name="Soltis P."/>
            <person name="Soltis D."/>
            <person name="Chen Z.-H."/>
        </authorList>
    </citation>
    <scope>NUCLEOTIDE SEQUENCE</scope>
    <source>
        <strain evidence="2">Whitten #5841</strain>
        <tissue evidence="2">Leaf</tissue>
    </source>
</reference>
<keyword evidence="1" id="KW-0812">Transmembrane</keyword>
<comment type="caution">
    <text evidence="2">The sequence shown here is derived from an EMBL/GenBank/DDBJ whole genome shotgun (WGS) entry which is preliminary data.</text>
</comment>
<name>A0A8T2RJM7_CERRI</name>
<dbReference type="EMBL" id="CM035431">
    <property type="protein sequence ID" value="KAH7296024.1"/>
    <property type="molecule type" value="Genomic_DNA"/>
</dbReference>
<dbReference type="InterPro" id="IPR053288">
    <property type="entry name" value="TGD_Bridge_Protein"/>
</dbReference>
<organism evidence="2 3">
    <name type="scientific">Ceratopteris richardii</name>
    <name type="common">Triangle waterfern</name>
    <dbReference type="NCBI Taxonomy" id="49495"/>
    <lineage>
        <taxon>Eukaryota</taxon>
        <taxon>Viridiplantae</taxon>
        <taxon>Streptophyta</taxon>
        <taxon>Embryophyta</taxon>
        <taxon>Tracheophyta</taxon>
        <taxon>Polypodiopsida</taxon>
        <taxon>Polypodiidae</taxon>
        <taxon>Polypodiales</taxon>
        <taxon>Pteridineae</taxon>
        <taxon>Pteridaceae</taxon>
        <taxon>Parkerioideae</taxon>
        <taxon>Ceratopteris</taxon>
    </lineage>
</organism>
<keyword evidence="3" id="KW-1185">Reference proteome</keyword>
<feature type="transmembrane region" description="Helical" evidence="1">
    <location>
        <begin position="31"/>
        <end position="54"/>
    </location>
</feature>
<feature type="transmembrane region" description="Helical" evidence="1">
    <location>
        <begin position="60"/>
        <end position="79"/>
    </location>
</feature>
<sequence length="135" mass="13933">MAPPSSRKQSNFLWKLPAVQTPELGRIGPGFGYGMGCGVGLGVGLVGGAGLGFGFPGLNFGAGVGAGCGLGIGFGYGVGKGRAYDENGKHNNLAIPKKGVETPMSELGVVVDKLFVGMVQAIERVDREIINRRRK</sequence>
<proteinExistence type="predicted"/>
<dbReference type="AlphaFoldDB" id="A0A8T2RJM7"/>